<dbReference type="PANTHER" id="PTHR34360">
    <property type="entry name" value="OS08G0519400 PROTEIN"/>
    <property type="match status" value="1"/>
</dbReference>
<dbReference type="SUPFAM" id="SSF57997">
    <property type="entry name" value="Tropomyosin"/>
    <property type="match status" value="1"/>
</dbReference>
<comment type="caution">
    <text evidence="2">The sequence shown here is derived from an EMBL/GenBank/DDBJ whole genome shotgun (WGS) entry which is preliminary data.</text>
</comment>
<dbReference type="EMBL" id="JAVIJP010000053">
    <property type="protein sequence ID" value="KAL3624884.1"/>
    <property type="molecule type" value="Genomic_DNA"/>
</dbReference>
<sequence>MEFRSTNLHHLNSAVTQSEAAALELQQLNSRISSLETSIEDQTGELNKKDGGIKQLEKVIEEKSNSLASLQSKVQLLQEKGWLELKERGGEVDARVNEFEKQVVSLIKEIEAQNKKKEELEARANAAEKKIEGAEFEA</sequence>
<dbReference type="PANTHER" id="PTHR34360:SF1">
    <property type="entry name" value="OS08G0519400 PROTEIN"/>
    <property type="match status" value="1"/>
</dbReference>
<dbReference type="Gene3D" id="1.10.287.1490">
    <property type="match status" value="1"/>
</dbReference>
<evidence type="ECO:0000313" key="2">
    <source>
        <dbReference type="EMBL" id="KAL3624884.1"/>
    </source>
</evidence>
<organism evidence="2 3">
    <name type="scientific">Castilleja foliolosa</name>
    <dbReference type="NCBI Taxonomy" id="1961234"/>
    <lineage>
        <taxon>Eukaryota</taxon>
        <taxon>Viridiplantae</taxon>
        <taxon>Streptophyta</taxon>
        <taxon>Embryophyta</taxon>
        <taxon>Tracheophyta</taxon>
        <taxon>Spermatophyta</taxon>
        <taxon>Magnoliopsida</taxon>
        <taxon>eudicotyledons</taxon>
        <taxon>Gunneridae</taxon>
        <taxon>Pentapetalae</taxon>
        <taxon>asterids</taxon>
        <taxon>lamiids</taxon>
        <taxon>Lamiales</taxon>
        <taxon>Orobanchaceae</taxon>
        <taxon>Pedicularideae</taxon>
        <taxon>Castillejinae</taxon>
        <taxon>Castilleja</taxon>
    </lineage>
</organism>
<feature type="coiled-coil region" evidence="1">
    <location>
        <begin position="18"/>
        <end position="137"/>
    </location>
</feature>
<reference evidence="3" key="1">
    <citation type="journal article" date="2024" name="IScience">
        <title>Strigolactones Initiate the Formation of Haustorium-like Structures in Castilleja.</title>
        <authorList>
            <person name="Buerger M."/>
            <person name="Peterson D."/>
            <person name="Chory J."/>
        </authorList>
    </citation>
    <scope>NUCLEOTIDE SEQUENCE [LARGE SCALE GENOMIC DNA]</scope>
</reference>
<dbReference type="Proteomes" id="UP001632038">
    <property type="component" value="Unassembled WGS sequence"/>
</dbReference>
<evidence type="ECO:0000256" key="1">
    <source>
        <dbReference type="SAM" id="Coils"/>
    </source>
</evidence>
<accession>A0ABD3C5L8</accession>
<protein>
    <submittedName>
        <fullName evidence="2">Uncharacterized protein</fullName>
    </submittedName>
</protein>
<evidence type="ECO:0000313" key="3">
    <source>
        <dbReference type="Proteomes" id="UP001632038"/>
    </source>
</evidence>
<keyword evidence="1" id="KW-0175">Coiled coil</keyword>
<gene>
    <name evidence="2" type="ORF">CASFOL_031552</name>
</gene>
<dbReference type="AlphaFoldDB" id="A0ABD3C5L8"/>
<name>A0ABD3C5L8_9LAMI</name>
<proteinExistence type="predicted"/>
<keyword evidence="3" id="KW-1185">Reference proteome</keyword>